<dbReference type="GeneTree" id="ENSGT00940000159946"/>
<protein>
    <recommendedName>
        <fullName evidence="10">Protein strawberry notch homolog 2</fullName>
    </recommendedName>
</protein>
<dbReference type="Pfam" id="PF25373">
    <property type="entry name" value="SBNO"/>
    <property type="match status" value="1"/>
</dbReference>
<comment type="similarity">
    <text evidence="1">Belongs to the SBNO family.</text>
</comment>
<evidence type="ECO:0000256" key="4">
    <source>
        <dbReference type="ARBA" id="ARBA00022855"/>
    </source>
</evidence>
<keyword evidence="4" id="KW-0892">Osteogenesis</keyword>
<evidence type="ECO:0000256" key="3">
    <source>
        <dbReference type="ARBA" id="ARBA00022782"/>
    </source>
</evidence>
<dbReference type="GO" id="GO:0005634">
    <property type="term" value="C:nucleus"/>
    <property type="evidence" value="ECO:0007669"/>
    <property type="project" value="TreeGrafter"/>
</dbReference>
<dbReference type="FunFam" id="3.40.50.300:FF:000342">
    <property type="entry name" value="Protein strawberry notch homolog 2"/>
    <property type="match status" value="1"/>
</dbReference>
<dbReference type="InterPro" id="IPR057332">
    <property type="entry name" value="SBNO_a/b_dom"/>
</dbReference>
<dbReference type="InterPro" id="IPR026937">
    <property type="entry name" value="SBNO_Helicase_C_dom"/>
</dbReference>
<evidence type="ECO:0000313" key="14">
    <source>
        <dbReference type="Proteomes" id="UP000694548"/>
    </source>
</evidence>
<dbReference type="Pfam" id="PF13871">
    <property type="entry name" value="Helicase_C_4"/>
    <property type="match status" value="1"/>
</dbReference>
<comment type="function">
    <text evidence="8">Acts as a transcriptional coregulator, that can have both coactivator and corepressor functions. Inhibits the DCSTAMP-repressive activity of TAL1, hence enhancing the access of the transcription factor MITF to the DC-STAMP promoter in osteoclast. Plays a role in bone homeostasis; required as a positive regulator in TNFSF11//RANKL-mediated osteoclast fusion via a DCSTAMP-dependent pathway. May also be required in the regulation of osteoblast differentiation. Involved in the transcriptional corepression of NF-kappaB in macrophages. Plays a role as a regulator in the pro-inflammatory cascade.</text>
</comment>
<feature type="signal peptide" evidence="11">
    <location>
        <begin position="1"/>
        <end position="25"/>
    </location>
</feature>
<feature type="domain" description="Helicase C-terminal" evidence="12">
    <location>
        <begin position="455"/>
        <end position="631"/>
    </location>
</feature>
<dbReference type="GO" id="GO:0031490">
    <property type="term" value="F:chromatin DNA binding"/>
    <property type="evidence" value="ECO:0007669"/>
    <property type="project" value="TreeGrafter"/>
</dbReference>
<dbReference type="InterPro" id="IPR027417">
    <property type="entry name" value="P-loop_NTPase"/>
</dbReference>
<dbReference type="FunFam" id="3.40.50.300:FF:003990">
    <property type="entry name" value="Si:ch73-63e15.2"/>
    <property type="match status" value="1"/>
</dbReference>
<comment type="subunit">
    <text evidence="9">Interacts with TAL1; this interaction inhibits TAL1 occupancy of the DCSTAMP promoter, leading to the activation of the DCSTAMP promoter by the transcription factor MITF.</text>
</comment>
<dbReference type="PANTHER" id="PTHR12706">
    <property type="entry name" value="STRAWBERRY NOTCH-RELATED"/>
    <property type="match status" value="1"/>
</dbReference>
<keyword evidence="2" id="KW-0678">Repressor</keyword>
<dbReference type="InterPro" id="IPR026741">
    <property type="entry name" value="SNO"/>
</dbReference>
<evidence type="ECO:0000256" key="9">
    <source>
        <dbReference type="ARBA" id="ARBA00063805"/>
    </source>
</evidence>
<keyword evidence="3" id="KW-0221">Differentiation</keyword>
<keyword evidence="11" id="KW-0732">Signal</keyword>
<evidence type="ECO:0000256" key="7">
    <source>
        <dbReference type="ARBA" id="ARBA00023163"/>
    </source>
</evidence>
<dbReference type="GO" id="GO:0001503">
    <property type="term" value="P:ossification"/>
    <property type="evidence" value="ECO:0007669"/>
    <property type="project" value="UniProtKB-KW"/>
</dbReference>
<evidence type="ECO:0000256" key="2">
    <source>
        <dbReference type="ARBA" id="ARBA00022491"/>
    </source>
</evidence>
<reference evidence="13" key="2">
    <citation type="submission" date="2025-08" db="UniProtKB">
        <authorList>
            <consortium name="Ensembl"/>
        </authorList>
    </citation>
    <scope>IDENTIFICATION</scope>
</reference>
<dbReference type="Ensembl" id="ENSNFUT00015016608.1">
    <property type="protein sequence ID" value="ENSNFUP00015015856.1"/>
    <property type="gene ID" value="ENSNFUG00015005495.1"/>
</dbReference>
<keyword evidence="6" id="KW-0010">Activator</keyword>
<dbReference type="PROSITE" id="PS51194">
    <property type="entry name" value="HELICASE_CTER"/>
    <property type="match status" value="1"/>
</dbReference>
<organism evidence="13 14">
    <name type="scientific">Nothobranchius furzeri</name>
    <name type="common">Turquoise killifish</name>
    <dbReference type="NCBI Taxonomy" id="105023"/>
    <lineage>
        <taxon>Eukaryota</taxon>
        <taxon>Metazoa</taxon>
        <taxon>Chordata</taxon>
        <taxon>Craniata</taxon>
        <taxon>Vertebrata</taxon>
        <taxon>Euteleostomi</taxon>
        <taxon>Actinopterygii</taxon>
        <taxon>Neopterygii</taxon>
        <taxon>Teleostei</taxon>
        <taxon>Neoteleostei</taxon>
        <taxon>Acanthomorphata</taxon>
        <taxon>Ovalentaria</taxon>
        <taxon>Atherinomorphae</taxon>
        <taxon>Cyprinodontiformes</taxon>
        <taxon>Nothobranchiidae</taxon>
        <taxon>Nothobranchius</taxon>
    </lineage>
</organism>
<evidence type="ECO:0000313" key="13">
    <source>
        <dbReference type="Ensembl" id="ENSNFUP00015015856.1"/>
    </source>
</evidence>
<dbReference type="PANTHER" id="PTHR12706:SF5">
    <property type="entry name" value="PROTEIN STRAWBERRY NOTCH HOMOLOG 2"/>
    <property type="match status" value="1"/>
</dbReference>
<dbReference type="Pfam" id="PF13872">
    <property type="entry name" value="AAA_34"/>
    <property type="match status" value="1"/>
</dbReference>
<proteinExistence type="inferred from homology"/>
<gene>
    <name evidence="13" type="primary">SBNO2</name>
</gene>
<keyword evidence="14" id="KW-1185">Reference proteome</keyword>
<dbReference type="GO" id="GO:0006355">
    <property type="term" value="P:regulation of DNA-templated transcription"/>
    <property type="evidence" value="ECO:0007669"/>
    <property type="project" value="InterPro"/>
</dbReference>
<sequence>RNPTPVKTWCSWMLTCFVSFCPSSATIGISHPDIVVETNTLSSVPPPDVTYTLSIPETTISSGLLSALQLEAIIYACQQHEVILQNKQRAGFLIGDGAGVGKGRTVAGIILENYLKGRKKSLWFSISNDLKFDAERDLKDIDAPNIPVHALNKIKYGDTATSEGVLFATYSALIGESQAGGQHRTRIKQILDWCKPEFDGVIIFDECHKAKNATSTKMGKAVLDLQSKLPLARVVYASATGASEPKNMIYMSRLGIWGEGTPFRAFDDFLHAIEKRGVGAMEIVAMDMKVSGMYIARQLSFSGVSFRVEEIGLDSDFKEVYNKAARLWAEALQVFMHAADELGLVSRKSLWGQFWSSHQRFFKYLCIAAKVRSLVELAQKELEAGKCIVIGLQSTGESRTREVLDENDGHLDRFVSAAEGVFQSLVTKHFPSEKQRREKAPGNKRKPRIEEMKQGLLNKISVLGKELPLNTLDVLIDKFGGPDKVAEMTGRKGRVVRRPDGSVRYESRAEQGSTIDQINLKEKDRFMTGEKSVAIISEAASSGISLQADRRVKNQKRRVHMTLELPWSADRAIQQFGRTHRSNQVNAPEYIFLISELAGERRFASIVAKRLESLGALTHGDRRATESRDLSKYNFENKYGTKALDKVTKSILGHIENKVPPPKGYPGGNARFFQGMMHVGIICKEPRFGISTEKDCSITKFLNRILGLEVHKQNHLFQYFTDNFDYLIEKDKKEGKYDMGILDLAPGNDEIYEEKQENFLTAGNPQDGQVVLYKISVDRGMPWEEAHAKFLKLSAPDEGFYLSYKVGVSPPKKTRLHGRKNFLVYKPNIGKQTQPESLNNLLQRYHKVTPEEAKDSWENQFTFSLKNCSHANWNGKCKKIEEGQECLQGMRLRQYHMLCGALLRVWKRVSDVVSEITSSSILQIVRLKTKQRNKQVGQYTLLPHLGF</sequence>
<evidence type="ECO:0000256" key="6">
    <source>
        <dbReference type="ARBA" id="ARBA00023159"/>
    </source>
</evidence>
<dbReference type="GO" id="GO:0042393">
    <property type="term" value="F:histone binding"/>
    <property type="evidence" value="ECO:0007669"/>
    <property type="project" value="TreeGrafter"/>
</dbReference>
<reference evidence="13" key="3">
    <citation type="submission" date="2025-09" db="UniProtKB">
        <authorList>
            <consortium name="Ensembl"/>
        </authorList>
    </citation>
    <scope>IDENTIFICATION</scope>
</reference>
<dbReference type="InterPro" id="IPR039187">
    <property type="entry name" value="SNO_AAA"/>
</dbReference>
<dbReference type="Proteomes" id="UP000694548">
    <property type="component" value="Chromosome sgr17"/>
</dbReference>
<evidence type="ECO:0000256" key="8">
    <source>
        <dbReference type="ARBA" id="ARBA00055221"/>
    </source>
</evidence>
<feature type="chain" id="PRO_5033997473" description="Protein strawberry notch homolog 2" evidence="11">
    <location>
        <begin position="26"/>
        <end position="947"/>
    </location>
</feature>
<dbReference type="GO" id="GO:0002281">
    <property type="term" value="P:macrophage activation involved in immune response"/>
    <property type="evidence" value="ECO:0007669"/>
    <property type="project" value="UniProtKB-ARBA"/>
</dbReference>
<evidence type="ECO:0000259" key="12">
    <source>
        <dbReference type="PROSITE" id="PS51194"/>
    </source>
</evidence>
<keyword evidence="5" id="KW-0805">Transcription regulation</keyword>
<evidence type="ECO:0000256" key="10">
    <source>
        <dbReference type="ARBA" id="ARBA00073423"/>
    </source>
</evidence>
<dbReference type="InterPro" id="IPR001650">
    <property type="entry name" value="Helicase_C-like"/>
</dbReference>
<accession>A0A8C6LA49</accession>
<keyword evidence="7" id="KW-0804">Transcription</keyword>
<name>A0A8C6LA49_NOTFU</name>
<reference evidence="13" key="1">
    <citation type="submission" date="2014-08" db="EMBL/GenBank/DDBJ databases">
        <authorList>
            <person name="Senf B."/>
            <person name="Petzold A."/>
            <person name="Downie B.R."/>
            <person name="Koch P."/>
            <person name="Platzer M."/>
        </authorList>
    </citation>
    <scope>NUCLEOTIDE SEQUENCE [LARGE SCALE GENOMIC DNA]</scope>
    <source>
        <strain evidence="13">GRZ</strain>
    </source>
</reference>
<dbReference type="GO" id="GO:0071354">
    <property type="term" value="P:cellular response to interleukin-6"/>
    <property type="evidence" value="ECO:0007669"/>
    <property type="project" value="UniProtKB-ARBA"/>
</dbReference>
<evidence type="ECO:0000256" key="5">
    <source>
        <dbReference type="ARBA" id="ARBA00023015"/>
    </source>
</evidence>
<dbReference type="Gene3D" id="3.40.50.300">
    <property type="entry name" value="P-loop containing nucleotide triphosphate hydrolases"/>
    <property type="match status" value="2"/>
</dbReference>
<dbReference type="GO" id="GO:0030154">
    <property type="term" value="P:cell differentiation"/>
    <property type="evidence" value="ECO:0007669"/>
    <property type="project" value="UniProtKB-KW"/>
</dbReference>
<dbReference type="AlphaFoldDB" id="A0A8C6LA49"/>
<dbReference type="SUPFAM" id="SSF52540">
    <property type="entry name" value="P-loop containing nucleoside triphosphate hydrolases"/>
    <property type="match status" value="2"/>
</dbReference>
<evidence type="ECO:0000256" key="11">
    <source>
        <dbReference type="SAM" id="SignalP"/>
    </source>
</evidence>
<evidence type="ECO:0000256" key="1">
    <source>
        <dbReference type="ARBA" id="ARBA00006992"/>
    </source>
</evidence>